<evidence type="ECO:0000313" key="1">
    <source>
        <dbReference type="EMBL" id="KKL04478.1"/>
    </source>
</evidence>
<name>A0A0F9CX90_9ZZZZ</name>
<organism evidence="1">
    <name type="scientific">marine sediment metagenome</name>
    <dbReference type="NCBI Taxonomy" id="412755"/>
    <lineage>
        <taxon>unclassified sequences</taxon>
        <taxon>metagenomes</taxon>
        <taxon>ecological metagenomes</taxon>
    </lineage>
</organism>
<reference evidence="1" key="1">
    <citation type="journal article" date="2015" name="Nature">
        <title>Complex archaea that bridge the gap between prokaryotes and eukaryotes.</title>
        <authorList>
            <person name="Spang A."/>
            <person name="Saw J.H."/>
            <person name="Jorgensen S.L."/>
            <person name="Zaremba-Niedzwiedzka K."/>
            <person name="Martijn J."/>
            <person name="Lind A.E."/>
            <person name="van Eijk R."/>
            <person name="Schleper C."/>
            <person name="Guy L."/>
            <person name="Ettema T.J."/>
        </authorList>
    </citation>
    <scope>NUCLEOTIDE SEQUENCE</scope>
</reference>
<dbReference type="AlphaFoldDB" id="A0A0F9CX90"/>
<proteinExistence type="predicted"/>
<accession>A0A0F9CX90</accession>
<comment type="caution">
    <text evidence="1">The sequence shown here is derived from an EMBL/GenBank/DDBJ whole genome shotgun (WGS) entry which is preliminary data.</text>
</comment>
<dbReference type="EMBL" id="LAZR01044507">
    <property type="protein sequence ID" value="KKL04478.1"/>
    <property type="molecule type" value="Genomic_DNA"/>
</dbReference>
<protein>
    <submittedName>
        <fullName evidence="1">Uncharacterized protein</fullName>
    </submittedName>
</protein>
<sequence length="66" mass="7579">MKFTWEEIVAGVNAVLKSCTYDEFSYLLSVGAVRQKIQAMRSNYNFNLRQLDRAEALLDEWEGSDG</sequence>
<gene>
    <name evidence="1" type="ORF">LCGC14_2615640</name>
</gene>